<evidence type="ECO:0000313" key="2">
    <source>
        <dbReference type="Proteomes" id="UP001634393"/>
    </source>
</evidence>
<dbReference type="EMBL" id="JBJXBP010000001">
    <property type="protein sequence ID" value="KAL3848980.1"/>
    <property type="molecule type" value="Genomic_DNA"/>
</dbReference>
<comment type="caution">
    <text evidence="1">The sequence shown here is derived from an EMBL/GenBank/DDBJ whole genome shotgun (WGS) entry which is preliminary data.</text>
</comment>
<gene>
    <name evidence="1" type="ORF">ACJIZ3_010862</name>
</gene>
<reference evidence="1 2" key="1">
    <citation type="submission" date="2024-12" db="EMBL/GenBank/DDBJ databases">
        <title>The unique morphological basis and parallel evolutionary history of personate flowers in Penstemon.</title>
        <authorList>
            <person name="Depatie T.H."/>
            <person name="Wessinger C.A."/>
        </authorList>
    </citation>
    <scope>NUCLEOTIDE SEQUENCE [LARGE SCALE GENOMIC DNA]</scope>
    <source>
        <strain evidence="1">WTNN_2</strain>
        <tissue evidence="1">Leaf</tissue>
    </source>
</reference>
<dbReference type="AlphaFoldDB" id="A0ABD3UL31"/>
<accession>A0ABD3UL31</accession>
<name>A0ABD3UL31_9LAMI</name>
<dbReference type="Proteomes" id="UP001634393">
    <property type="component" value="Unassembled WGS sequence"/>
</dbReference>
<protein>
    <submittedName>
        <fullName evidence="1">Uncharacterized protein</fullName>
    </submittedName>
</protein>
<keyword evidence="2" id="KW-1185">Reference proteome</keyword>
<proteinExistence type="predicted"/>
<evidence type="ECO:0000313" key="1">
    <source>
        <dbReference type="EMBL" id="KAL3848980.1"/>
    </source>
</evidence>
<sequence length="62" mass="7245">MTKIHDIYLKYLLMIIGDKPIEGEEWLPLFFNKMTRKNDAKKWYEAPNLASKSPFSLKIGGN</sequence>
<organism evidence="1 2">
    <name type="scientific">Penstemon smallii</name>
    <dbReference type="NCBI Taxonomy" id="265156"/>
    <lineage>
        <taxon>Eukaryota</taxon>
        <taxon>Viridiplantae</taxon>
        <taxon>Streptophyta</taxon>
        <taxon>Embryophyta</taxon>
        <taxon>Tracheophyta</taxon>
        <taxon>Spermatophyta</taxon>
        <taxon>Magnoliopsida</taxon>
        <taxon>eudicotyledons</taxon>
        <taxon>Gunneridae</taxon>
        <taxon>Pentapetalae</taxon>
        <taxon>asterids</taxon>
        <taxon>lamiids</taxon>
        <taxon>Lamiales</taxon>
        <taxon>Plantaginaceae</taxon>
        <taxon>Cheloneae</taxon>
        <taxon>Penstemon</taxon>
    </lineage>
</organism>